<dbReference type="Proteomes" id="UP000198828">
    <property type="component" value="Unassembled WGS sequence"/>
</dbReference>
<feature type="transmembrane region" description="Helical" evidence="1">
    <location>
        <begin position="275"/>
        <end position="296"/>
    </location>
</feature>
<dbReference type="Pfam" id="PF18948">
    <property type="entry name" value="DUF5692"/>
    <property type="match status" value="1"/>
</dbReference>
<dbReference type="AlphaFoldDB" id="A0A1H2THL6"/>
<dbReference type="OrthoDB" id="7054801at2"/>
<accession>A0A1H2THL6</accession>
<feature type="transmembrane region" description="Helical" evidence="1">
    <location>
        <begin position="38"/>
        <end position="58"/>
    </location>
</feature>
<keyword evidence="1" id="KW-0812">Transmembrane</keyword>
<evidence type="ECO:0000313" key="3">
    <source>
        <dbReference type="Proteomes" id="UP000198828"/>
    </source>
</evidence>
<protein>
    <submittedName>
        <fullName evidence="2">Uncharacterized protein</fullName>
    </submittedName>
</protein>
<feature type="transmembrane region" description="Helical" evidence="1">
    <location>
        <begin position="214"/>
        <end position="231"/>
    </location>
</feature>
<sequence>MFTFNYAEGATLFSAWGMWFLVLIGLFLFNEFSRRSKIGAFISFIVLPVFLSILWFTVLKDTTYTDWFHLAKVYSATAGCIGFWFIRHYEKKDKVTGEVKWRLCEKKSALIFPPLILAINILEAVIRDIQIGNLGLNKELFEGQIMMSGSWNYMNAIAGILNIITITGWFGIIIRKETEKDKSKDMLWPDMMWFWIIAYDLWNFAYTYNCLPGHSWYCGLALLLAPTLCAFTLGKGAWLQHRAHTLAIWCMFAQTFPNFQDQGKYMVISTYNPNIYLTVSFLALIANVAVFIYMIYKVKVTKRNPYLGELYTDLSGYKKIKALGEPSILDSQFIS</sequence>
<reference evidence="2 3" key="1">
    <citation type="submission" date="2016-10" db="EMBL/GenBank/DDBJ databases">
        <authorList>
            <person name="de Groot N.N."/>
        </authorList>
    </citation>
    <scope>NUCLEOTIDE SEQUENCE [LARGE SCALE GENOMIC DNA]</scope>
    <source>
        <strain evidence="2 3">DSM 23310</strain>
    </source>
</reference>
<name>A0A1H2THL6_9FIRM</name>
<feature type="transmembrane region" description="Helical" evidence="1">
    <location>
        <begin position="70"/>
        <end position="87"/>
    </location>
</feature>
<evidence type="ECO:0000313" key="2">
    <source>
        <dbReference type="EMBL" id="SDW42739.1"/>
    </source>
</evidence>
<gene>
    <name evidence="2" type="ORF">SAMN05660923_00701</name>
</gene>
<dbReference type="RefSeq" id="WP_093750919.1">
    <property type="nucleotide sequence ID" value="NZ_FNNG01000002.1"/>
</dbReference>
<organism evidence="2 3">
    <name type="scientific">Tepidimicrobium xylanilyticum</name>
    <dbReference type="NCBI Taxonomy" id="1123352"/>
    <lineage>
        <taxon>Bacteria</taxon>
        <taxon>Bacillati</taxon>
        <taxon>Bacillota</taxon>
        <taxon>Tissierellia</taxon>
        <taxon>Tissierellales</taxon>
        <taxon>Tepidimicrobiaceae</taxon>
        <taxon>Tepidimicrobium</taxon>
    </lineage>
</organism>
<evidence type="ECO:0000256" key="1">
    <source>
        <dbReference type="SAM" id="Phobius"/>
    </source>
</evidence>
<keyword evidence="3" id="KW-1185">Reference proteome</keyword>
<feature type="transmembrane region" description="Helical" evidence="1">
    <location>
        <begin position="108"/>
        <end position="126"/>
    </location>
</feature>
<feature type="transmembrane region" description="Helical" evidence="1">
    <location>
        <begin position="153"/>
        <end position="174"/>
    </location>
</feature>
<dbReference type="EMBL" id="FNNG01000002">
    <property type="protein sequence ID" value="SDW42739.1"/>
    <property type="molecule type" value="Genomic_DNA"/>
</dbReference>
<feature type="transmembrane region" description="Helical" evidence="1">
    <location>
        <begin position="12"/>
        <end position="29"/>
    </location>
</feature>
<keyword evidence="1" id="KW-1133">Transmembrane helix</keyword>
<feature type="transmembrane region" description="Helical" evidence="1">
    <location>
        <begin position="186"/>
        <end position="208"/>
    </location>
</feature>
<keyword evidence="1" id="KW-0472">Membrane</keyword>
<proteinExistence type="predicted"/>
<dbReference type="InterPro" id="IPR043747">
    <property type="entry name" value="DUF5692"/>
</dbReference>